<dbReference type="InterPro" id="IPR011009">
    <property type="entry name" value="Kinase-like_dom_sf"/>
</dbReference>
<accession>A0ABX7X1D2</accession>
<evidence type="ECO:0000313" key="2">
    <source>
        <dbReference type="EMBL" id="QTR49182.1"/>
    </source>
</evidence>
<dbReference type="Pfam" id="PF01636">
    <property type="entry name" value="APH"/>
    <property type="match status" value="1"/>
</dbReference>
<dbReference type="Gene3D" id="3.40.50.300">
    <property type="entry name" value="P-loop containing nucleotide triphosphate hydrolases"/>
    <property type="match status" value="1"/>
</dbReference>
<dbReference type="PANTHER" id="PTHR43883:SF1">
    <property type="entry name" value="GLUCONOKINASE"/>
    <property type="match status" value="1"/>
</dbReference>
<evidence type="ECO:0000313" key="3">
    <source>
        <dbReference type="Proteomes" id="UP000672027"/>
    </source>
</evidence>
<proteinExistence type="predicted"/>
<feature type="domain" description="Aminoglycoside phosphotransferase" evidence="1">
    <location>
        <begin position="144"/>
        <end position="291"/>
    </location>
</feature>
<protein>
    <submittedName>
        <fullName evidence="2">AAA family ATPase</fullName>
    </submittedName>
</protein>
<dbReference type="InterPro" id="IPR027417">
    <property type="entry name" value="P-loop_NTPase"/>
</dbReference>
<dbReference type="RefSeq" id="WP_210226038.1">
    <property type="nucleotide sequence ID" value="NZ_CP072800.1"/>
</dbReference>
<dbReference type="Pfam" id="PF13671">
    <property type="entry name" value="AAA_33"/>
    <property type="match status" value="1"/>
</dbReference>
<dbReference type="InterPro" id="IPR052732">
    <property type="entry name" value="Cell-binding_unc_protein"/>
</dbReference>
<gene>
    <name evidence="2" type="ORF">J8380_13035</name>
</gene>
<reference evidence="2 3" key="1">
    <citation type="submission" date="2021-04" db="EMBL/GenBank/DDBJ databases">
        <title>Genomics, taxonomy and metabolism of representatives of sulfur bacteria of the genus Thiothrix: Thiothrix fructosivorans QT, Thiothrix unzii A1T and three new species, Thiothrix subterranea sp. nov., Thiothrix litoralis sp. nov. and 'Candidatus Thiothrix anitrata' sp. nov.</title>
        <authorList>
            <person name="Ravin N.V."/>
            <person name="Smolyakov D."/>
            <person name="Rudenko T.S."/>
            <person name="Mardanov A.V."/>
            <person name="Beletsky A.V."/>
            <person name="Markov N.D."/>
            <person name="Fomenkov A.I."/>
            <person name="Roberts R.J."/>
            <person name="Karnachuk O.V."/>
            <person name="Novikov A."/>
            <person name="Grabovich M.Y."/>
        </authorList>
    </citation>
    <scope>NUCLEOTIDE SEQUENCE [LARGE SCALE GENOMIC DNA]</scope>
    <source>
        <strain evidence="2 3">A52</strain>
    </source>
</reference>
<keyword evidence="3" id="KW-1185">Reference proteome</keyword>
<dbReference type="SUPFAM" id="SSF56112">
    <property type="entry name" value="Protein kinase-like (PK-like)"/>
    <property type="match status" value="1"/>
</dbReference>
<organism evidence="2 3">
    <name type="scientific">Candidatus Thiothrix anitrata</name>
    <dbReference type="NCBI Taxonomy" id="2823902"/>
    <lineage>
        <taxon>Bacteria</taxon>
        <taxon>Pseudomonadati</taxon>
        <taxon>Pseudomonadota</taxon>
        <taxon>Gammaproteobacteria</taxon>
        <taxon>Thiotrichales</taxon>
        <taxon>Thiotrichaceae</taxon>
        <taxon>Thiothrix</taxon>
    </lineage>
</organism>
<evidence type="ECO:0000259" key="1">
    <source>
        <dbReference type="Pfam" id="PF01636"/>
    </source>
</evidence>
<dbReference type="InterPro" id="IPR002575">
    <property type="entry name" value="Aminoglycoside_PTrfase"/>
</dbReference>
<sequence length="540" mass="60503">MLSHTPDTLLEAMQNPAFYPHPANTHIQSIHTHISSVFLTGEFAYKIKKPVNFGFLDFTQLADRKHFCEEELRLNRRLAPDLYLGVVAIAYKNGTYSLHEAATPDVTDPDVVEYAVKMRQFDTQQQLDHLLSVGSLSLTHINALALQIAQFHRNCEPAASETPWGKSASVLEPMLHNFVPLRQYLTDSALQDHLQTLEQWTQQTWQALQPVLTQRKHEGRIRACHGDMHLGNIALIDGEITIFDGIEFNDSLRWIDTASEIAFLCMDLHSRNAPQYANRALNAYLEASGDYGLLAVFSFYCVYRALVRAKVNALRLPQQTVAEERAASVKTCNAYLDLAQRYTQRTRPSLIISHGLSGSGKSWGCRQLGDELGFIHLRSDVERKRLNAMSATERSSTGLDQGIYSPNMSTRTYDRLAQCSALALDQGYCVVVDATFLDATQRQRFQTLAAAHHASFLILHFSASVEQLEHNIRTRQSANNDASDADVAVLHQQLAHYKPLQDHEPCVTVRSNHALPIATIQAQLNSLGDNNAPSYTHTAD</sequence>
<dbReference type="Proteomes" id="UP000672027">
    <property type="component" value="Chromosome"/>
</dbReference>
<dbReference type="SUPFAM" id="SSF52540">
    <property type="entry name" value="P-loop containing nucleoside triphosphate hydrolases"/>
    <property type="match status" value="1"/>
</dbReference>
<dbReference type="PANTHER" id="PTHR43883">
    <property type="entry name" value="SLR0207 PROTEIN"/>
    <property type="match status" value="1"/>
</dbReference>
<name>A0ABX7X1D2_9GAMM</name>
<dbReference type="EMBL" id="CP072800">
    <property type="protein sequence ID" value="QTR49182.1"/>
    <property type="molecule type" value="Genomic_DNA"/>
</dbReference>